<dbReference type="AlphaFoldDB" id="A0A484NDL2"/>
<dbReference type="SMART" id="SM00271">
    <property type="entry name" value="DnaJ"/>
    <property type="match status" value="1"/>
</dbReference>
<dbReference type="Proteomes" id="UP000595140">
    <property type="component" value="Unassembled WGS sequence"/>
</dbReference>
<evidence type="ECO:0000313" key="3">
    <source>
        <dbReference type="Proteomes" id="UP000595140"/>
    </source>
</evidence>
<name>A0A484NDL2_9ASTE</name>
<feature type="domain" description="J" evidence="1">
    <location>
        <begin position="13"/>
        <end position="109"/>
    </location>
</feature>
<reference evidence="2 3" key="1">
    <citation type="submission" date="2018-04" db="EMBL/GenBank/DDBJ databases">
        <authorList>
            <person name="Vogel A."/>
        </authorList>
    </citation>
    <scope>NUCLEOTIDE SEQUENCE [LARGE SCALE GENOMIC DNA]</scope>
</reference>
<evidence type="ECO:0000313" key="2">
    <source>
        <dbReference type="EMBL" id="VFQ98979.1"/>
    </source>
</evidence>
<gene>
    <name evidence="2" type="ORF">CCAM_LOCUS40755</name>
</gene>
<dbReference type="EMBL" id="OOIL02006630">
    <property type="protein sequence ID" value="VFQ98979.1"/>
    <property type="molecule type" value="Genomic_DNA"/>
</dbReference>
<dbReference type="Pfam" id="PF14223">
    <property type="entry name" value="Retrotran_gag_2"/>
    <property type="match status" value="1"/>
</dbReference>
<dbReference type="PRINTS" id="PR00625">
    <property type="entry name" value="JDOMAIN"/>
</dbReference>
<accession>A0A484NDL2</accession>
<dbReference type="Pfam" id="PF00226">
    <property type="entry name" value="DnaJ"/>
    <property type="match status" value="1"/>
</dbReference>
<dbReference type="PANTHER" id="PTHR47481">
    <property type="match status" value="1"/>
</dbReference>
<dbReference type="CDD" id="cd06257">
    <property type="entry name" value="DnaJ"/>
    <property type="match status" value="1"/>
</dbReference>
<dbReference type="InterPro" id="IPR036869">
    <property type="entry name" value="J_dom_sf"/>
</dbReference>
<organism evidence="2 3">
    <name type="scientific">Cuscuta campestris</name>
    <dbReference type="NCBI Taxonomy" id="132261"/>
    <lineage>
        <taxon>Eukaryota</taxon>
        <taxon>Viridiplantae</taxon>
        <taxon>Streptophyta</taxon>
        <taxon>Embryophyta</taxon>
        <taxon>Tracheophyta</taxon>
        <taxon>Spermatophyta</taxon>
        <taxon>Magnoliopsida</taxon>
        <taxon>eudicotyledons</taxon>
        <taxon>Gunneridae</taxon>
        <taxon>Pentapetalae</taxon>
        <taxon>asterids</taxon>
        <taxon>lamiids</taxon>
        <taxon>Solanales</taxon>
        <taxon>Convolvulaceae</taxon>
        <taxon>Cuscuteae</taxon>
        <taxon>Cuscuta</taxon>
        <taxon>Cuscuta subgen. Grammica</taxon>
        <taxon>Cuscuta sect. Cleistogrammica</taxon>
    </lineage>
</organism>
<dbReference type="Gene3D" id="1.10.287.110">
    <property type="entry name" value="DnaJ domain"/>
    <property type="match status" value="1"/>
</dbReference>
<dbReference type="PROSITE" id="PS50076">
    <property type="entry name" value="DNAJ_2"/>
    <property type="match status" value="1"/>
</dbReference>
<dbReference type="SUPFAM" id="SSF46565">
    <property type="entry name" value="Chaperone J-domain"/>
    <property type="match status" value="1"/>
</dbReference>
<evidence type="ECO:0000259" key="1">
    <source>
        <dbReference type="PROSITE" id="PS50076"/>
    </source>
</evidence>
<dbReference type="OrthoDB" id="97058at2759"/>
<sequence length="274" mass="29707">MFGRGAKKSDNMLYYETLGVPKNASVYDIKKAYRKAAIKNHPDKGGDPEKGYLDGSVVPLSEDDDEWCQLDALLQGWILSTITDKVSNLVISSLTTTSALWKVIYDLFHDNKHARAMQLEHEFRTTVKGSTSMAAYCQQLQNLADWLDDVDAPVSQHQLVLQMLQGLHADLQAQTSFMQFQDPMPNFLQPYSLPEPVVNPTAGHTAAAAMADSTAAAATVMATRDSAEALDEGKDVAAEIGVADVDAKTALGNDKPVTAMPPGTHLTRTLTPAS</sequence>
<proteinExistence type="predicted"/>
<dbReference type="PANTHER" id="PTHR47481:SF41">
    <property type="entry name" value="COPIA-LIKE POLYPROTEIN_RETROTRANSPOSON"/>
    <property type="match status" value="1"/>
</dbReference>
<dbReference type="InterPro" id="IPR001623">
    <property type="entry name" value="DnaJ_domain"/>
</dbReference>
<keyword evidence="3" id="KW-1185">Reference proteome</keyword>
<protein>
    <recommendedName>
        <fullName evidence="1">J domain-containing protein</fullName>
    </recommendedName>
</protein>